<dbReference type="Pfam" id="PF00456">
    <property type="entry name" value="Transketolase_N"/>
    <property type="match status" value="1"/>
</dbReference>
<dbReference type="RefSeq" id="WP_121152454.1">
    <property type="nucleotide sequence ID" value="NZ_CP032829.1"/>
</dbReference>
<evidence type="ECO:0000256" key="11">
    <source>
        <dbReference type="ARBA" id="ARBA00049473"/>
    </source>
</evidence>
<accession>A0A494T909</accession>
<feature type="binding site" evidence="14">
    <location>
        <position position="42"/>
    </location>
    <ligand>
        <name>substrate</name>
    </ligand>
</feature>
<dbReference type="Gene3D" id="3.40.50.970">
    <property type="match status" value="2"/>
</dbReference>
<evidence type="ECO:0000256" key="17">
    <source>
        <dbReference type="PIRSR" id="PIRSR605478-5"/>
    </source>
</evidence>
<feature type="binding site" evidence="15">
    <location>
        <position position="466"/>
    </location>
    <ligand>
        <name>thiamine diphosphate</name>
        <dbReference type="ChEBI" id="CHEBI:58937"/>
    </ligand>
</feature>
<dbReference type="InterPro" id="IPR029061">
    <property type="entry name" value="THDP-binding"/>
</dbReference>
<gene>
    <name evidence="19" type="primary">tkt</name>
    <name evidence="19" type="ORF">D3Y57_07375</name>
</gene>
<feature type="binding site" evidence="15">
    <location>
        <position position="185"/>
    </location>
    <ligand>
        <name>thiamine diphosphate</name>
        <dbReference type="ChEBI" id="CHEBI:58937"/>
    </ligand>
</feature>
<keyword evidence="8" id="KW-0106">Calcium</keyword>
<comment type="similarity">
    <text evidence="3">Belongs to the transketolase family.</text>
</comment>
<dbReference type="FunFam" id="3.40.50.970:FF:000003">
    <property type="entry name" value="Transketolase"/>
    <property type="match status" value="1"/>
</dbReference>
<dbReference type="PANTHER" id="PTHR43522:SF2">
    <property type="entry name" value="TRANSKETOLASE 1-RELATED"/>
    <property type="match status" value="1"/>
</dbReference>
<evidence type="ECO:0000256" key="3">
    <source>
        <dbReference type="ARBA" id="ARBA00007131"/>
    </source>
</evidence>
<protein>
    <recommendedName>
        <fullName evidence="5 12">Transketolase</fullName>
        <ecNumber evidence="5 12">2.2.1.1</ecNumber>
    </recommendedName>
</protein>
<feature type="site" description="Important for catalytic activity" evidence="17">
    <location>
        <position position="289"/>
    </location>
</feature>
<keyword evidence="6 19" id="KW-0808">Transferase</keyword>
<dbReference type="InterPro" id="IPR020826">
    <property type="entry name" value="Transketolase_BS"/>
</dbReference>
<evidence type="ECO:0000256" key="14">
    <source>
        <dbReference type="PIRSR" id="PIRSR605478-2"/>
    </source>
</evidence>
<sequence length="698" mass="75449">MADAVSSQSSSSVREDGSFDRLSIDTIRTLAMDAVQKANSGHPGTPMALAPVAYTLWRDFLRYDPATPDWPNRDRFVLSIGHASMLLYALLHLAGVEEIDADGRKTGKLAVSLDDIKQFRQLDSKTPGHPEYRITTGVETTTGPLGQGCGNSVGMAIAERALAARFNRPEFNLFDHDVYVLCGDGDMMEGVSGEAASVAGHLALSNLCWIYDSNHITIEGATEIAFTEDVGKRFEGYGWNVIHVDDANDTKAIAAALKTFCETNDKPTLIIVHSVIGWGSPRAGSEKAHGEALGEENVRLTKQAYGWPEDAHFLVPEGVAEALNKALTDHGGKARDDWQALFESYRNSFPTEAAEFNLLRSGKLSEGWQADIPTFPADPKGIASRDAGGKVINAIGPHIPMLIGGAADLSPSTKTNLTFQGAGSFEPGSYDGRNVHYGVREHAMGAIANGMALTYLRSYTATFLVFADYMRAPIRLAAIMEVPTIFVFTHDSIGVGEDGPTHQPIEHLATLRAIPGLDTIRPGDANEVAEAWKIALEHTHEPTALILSRQALPTLDRTKYAAADGLRKGAYILADTGGGDPQIILMATGSEVSLVVDAHEKLVADGIRSRVVSMPSWYLFEQQDAAYRNSIFPRSVRARLAVEQAGSMGWDRYVGFDGATITMSTFGASAPLAKLQEKFGFTLENVVKVARELIVKNE</sequence>
<evidence type="ECO:0000256" key="6">
    <source>
        <dbReference type="ARBA" id="ARBA00022679"/>
    </source>
</evidence>
<feature type="binding site" evidence="14">
    <location>
        <position position="498"/>
    </location>
    <ligand>
        <name>substrate</name>
    </ligand>
</feature>
<evidence type="ECO:0000256" key="12">
    <source>
        <dbReference type="NCBIfam" id="TIGR00232"/>
    </source>
</evidence>
<dbReference type="PROSITE" id="PS00802">
    <property type="entry name" value="TRANSKETOLASE_2"/>
    <property type="match status" value="1"/>
</dbReference>
<comment type="cofactor">
    <cofactor evidence="15">
        <name>thiamine diphosphate</name>
        <dbReference type="ChEBI" id="CHEBI:58937"/>
    </cofactor>
    <text evidence="15">Binds 1 thiamine pyrophosphate per subunit. During the reaction, the substrate forms a covalent intermediate with the cofactor.</text>
</comment>
<dbReference type="KEGG" id="spha:D3Y57_07375"/>
<dbReference type="SUPFAM" id="SSF52518">
    <property type="entry name" value="Thiamin diphosphate-binding fold (THDP-binding)"/>
    <property type="match status" value="2"/>
</dbReference>
<dbReference type="Pfam" id="PF02779">
    <property type="entry name" value="Transket_pyr"/>
    <property type="match status" value="1"/>
</dbReference>
<dbReference type="Pfam" id="PF22613">
    <property type="entry name" value="Transketolase_C_1"/>
    <property type="match status" value="1"/>
</dbReference>
<dbReference type="EC" id="2.2.1.1" evidence="5 12"/>
<dbReference type="InterPro" id="IPR005478">
    <property type="entry name" value="Transketolase_bac-like"/>
</dbReference>
<dbReference type="GO" id="GO:0005829">
    <property type="term" value="C:cytosol"/>
    <property type="evidence" value="ECO:0007669"/>
    <property type="project" value="TreeGrafter"/>
</dbReference>
<evidence type="ECO:0000256" key="10">
    <source>
        <dbReference type="ARBA" id="ARBA00023052"/>
    </source>
</evidence>
<dbReference type="EMBL" id="CP032829">
    <property type="protein sequence ID" value="AYJ85829.1"/>
    <property type="molecule type" value="Genomic_DNA"/>
</dbReference>
<dbReference type="PANTHER" id="PTHR43522">
    <property type="entry name" value="TRANSKETOLASE"/>
    <property type="match status" value="1"/>
</dbReference>
<dbReference type="FunFam" id="3.40.50.920:FF:000003">
    <property type="entry name" value="Transketolase"/>
    <property type="match status" value="1"/>
</dbReference>
<dbReference type="Gene3D" id="3.40.50.920">
    <property type="match status" value="1"/>
</dbReference>
<feature type="binding site" evidence="14">
    <location>
        <position position="412"/>
    </location>
    <ligand>
        <name>substrate</name>
    </ligand>
</feature>
<evidence type="ECO:0000259" key="18">
    <source>
        <dbReference type="SMART" id="SM00861"/>
    </source>
</evidence>
<dbReference type="AlphaFoldDB" id="A0A494T909"/>
<feature type="binding site" evidence="14">
    <location>
        <position position="490"/>
    </location>
    <ligand>
        <name>substrate</name>
    </ligand>
</feature>
<evidence type="ECO:0000256" key="5">
    <source>
        <dbReference type="ARBA" id="ARBA00013152"/>
    </source>
</evidence>
<evidence type="ECO:0000313" key="20">
    <source>
        <dbReference type="Proteomes" id="UP000276254"/>
    </source>
</evidence>
<comment type="cofactor">
    <cofactor evidence="2">
        <name>Co(2+)</name>
        <dbReference type="ChEBI" id="CHEBI:48828"/>
    </cofactor>
</comment>
<dbReference type="InterPro" id="IPR005474">
    <property type="entry name" value="Transketolase_N"/>
</dbReference>
<keyword evidence="9 16" id="KW-0460">Magnesium</keyword>
<dbReference type="GO" id="GO:0009052">
    <property type="term" value="P:pentose-phosphate shunt, non-oxidative branch"/>
    <property type="evidence" value="ECO:0007669"/>
    <property type="project" value="UniProtKB-ARBA"/>
</dbReference>
<feature type="binding site" evidence="16">
    <location>
        <position position="216"/>
    </location>
    <ligand>
        <name>Mg(2+)</name>
        <dbReference type="ChEBI" id="CHEBI:18420"/>
    </ligand>
</feature>
<evidence type="ECO:0000256" key="15">
    <source>
        <dbReference type="PIRSR" id="PIRSR605478-3"/>
    </source>
</evidence>
<comment type="cofactor">
    <cofactor evidence="16">
        <name>Mg(2+)</name>
        <dbReference type="ChEBI" id="CHEBI:18420"/>
    </cofactor>
    <text evidence="16">Binds 1 Mg(2+) ion per subunit. Can also utilize other divalent metal cations, such as Ca(2+), Mn(2+) and Co(2+).</text>
</comment>
<keyword evidence="10 15" id="KW-0786">Thiamine pyrophosphate</keyword>
<evidence type="ECO:0000256" key="4">
    <source>
        <dbReference type="ARBA" id="ARBA00011738"/>
    </source>
</evidence>
<feature type="binding site" evidence="16">
    <location>
        <position position="184"/>
    </location>
    <ligand>
        <name>Mg(2+)</name>
        <dbReference type="ChEBI" id="CHEBI:18420"/>
    </ligand>
</feature>
<evidence type="ECO:0000256" key="13">
    <source>
        <dbReference type="PIRSR" id="PIRSR605478-1"/>
    </source>
</evidence>
<feature type="binding site" evidence="15">
    <location>
        <position position="82"/>
    </location>
    <ligand>
        <name>thiamine diphosphate</name>
        <dbReference type="ChEBI" id="CHEBI:58937"/>
    </ligand>
</feature>
<keyword evidence="20" id="KW-1185">Reference proteome</keyword>
<proteinExistence type="inferred from homology"/>
<dbReference type="SUPFAM" id="SSF52922">
    <property type="entry name" value="TK C-terminal domain-like"/>
    <property type="match status" value="1"/>
</dbReference>
<dbReference type="InterPro" id="IPR009014">
    <property type="entry name" value="Transketo_C/PFOR_II"/>
</dbReference>
<reference evidence="19 20" key="1">
    <citation type="submission" date="2018-09" db="EMBL/GenBank/DDBJ databases">
        <title>Sphingomonas peninsula sp. nov., isolated from fildes peninsula, Antarctic soil.</title>
        <authorList>
            <person name="Yingchao G."/>
        </authorList>
    </citation>
    <scope>NUCLEOTIDE SEQUENCE [LARGE SCALE GENOMIC DNA]</scope>
    <source>
        <strain evidence="19 20">YZ-8</strain>
    </source>
</reference>
<feature type="active site" description="Proton donor" evidence="13">
    <location>
        <position position="441"/>
    </location>
</feature>
<feature type="binding site" evidence="14">
    <location>
        <position position="502"/>
    </location>
    <ligand>
        <name>substrate</name>
    </ligand>
</feature>
<evidence type="ECO:0000256" key="7">
    <source>
        <dbReference type="ARBA" id="ARBA00022723"/>
    </source>
</evidence>
<dbReference type="FunFam" id="3.40.50.970:FF:000004">
    <property type="entry name" value="Transketolase"/>
    <property type="match status" value="1"/>
</dbReference>
<dbReference type="OrthoDB" id="8732661at2"/>
<name>A0A494T909_SPHPE</name>
<organism evidence="19 20">
    <name type="scientific">Sphingomonas paeninsulae</name>
    <dbReference type="NCBI Taxonomy" id="2319844"/>
    <lineage>
        <taxon>Bacteria</taxon>
        <taxon>Pseudomonadati</taxon>
        <taxon>Pseudomonadota</taxon>
        <taxon>Alphaproteobacteria</taxon>
        <taxon>Sphingomonadales</taxon>
        <taxon>Sphingomonadaceae</taxon>
        <taxon>Sphingomonas</taxon>
    </lineage>
</organism>
<feature type="binding site" evidence="15">
    <location>
        <position position="214"/>
    </location>
    <ligand>
        <name>thiamine diphosphate</name>
        <dbReference type="ChEBI" id="CHEBI:58937"/>
    </ligand>
</feature>
<dbReference type="GO" id="GO:0004802">
    <property type="term" value="F:transketolase activity"/>
    <property type="evidence" value="ECO:0007669"/>
    <property type="project" value="UniProtKB-UniRule"/>
</dbReference>
<evidence type="ECO:0000256" key="8">
    <source>
        <dbReference type="ARBA" id="ARBA00022837"/>
    </source>
</evidence>
<evidence type="ECO:0000256" key="2">
    <source>
        <dbReference type="ARBA" id="ARBA00001941"/>
    </source>
</evidence>
<dbReference type="CDD" id="cd07033">
    <property type="entry name" value="TPP_PYR_DXS_TK_like"/>
    <property type="match status" value="1"/>
</dbReference>
<feature type="binding site" evidence="15">
    <location>
        <begin position="143"/>
        <end position="145"/>
    </location>
    <ligand>
        <name>thiamine diphosphate</name>
        <dbReference type="ChEBI" id="CHEBI:58937"/>
    </ligand>
</feature>
<comment type="subunit">
    <text evidence="4">Homodimer.</text>
</comment>
<feature type="binding site" evidence="14">
    <location>
        <position position="549"/>
    </location>
    <ligand>
        <name>substrate</name>
    </ligand>
</feature>
<feature type="domain" description="Transketolase-like pyrimidine-binding" evidence="18">
    <location>
        <begin position="382"/>
        <end position="554"/>
    </location>
</feature>
<comment type="catalytic activity">
    <reaction evidence="11">
        <text>D-sedoheptulose 7-phosphate + D-glyceraldehyde 3-phosphate = aldehydo-D-ribose 5-phosphate + D-xylulose 5-phosphate</text>
        <dbReference type="Rhea" id="RHEA:10508"/>
        <dbReference type="ChEBI" id="CHEBI:57483"/>
        <dbReference type="ChEBI" id="CHEBI:57737"/>
        <dbReference type="ChEBI" id="CHEBI:58273"/>
        <dbReference type="ChEBI" id="CHEBI:59776"/>
        <dbReference type="EC" id="2.2.1.1"/>
    </reaction>
</comment>
<feature type="binding site" evidence="14">
    <location>
        <position position="289"/>
    </location>
    <ligand>
        <name>substrate</name>
    </ligand>
</feature>
<dbReference type="InterPro" id="IPR005475">
    <property type="entry name" value="Transketolase-like_Pyr-bd"/>
</dbReference>
<feature type="binding site" evidence="16">
    <location>
        <position position="214"/>
    </location>
    <ligand>
        <name>Mg(2+)</name>
        <dbReference type="ChEBI" id="CHEBI:18420"/>
    </ligand>
</feature>
<evidence type="ECO:0000313" key="19">
    <source>
        <dbReference type="EMBL" id="AYJ85829.1"/>
    </source>
</evidence>
<evidence type="ECO:0000256" key="16">
    <source>
        <dbReference type="PIRSR" id="PIRSR605478-4"/>
    </source>
</evidence>
<dbReference type="InterPro" id="IPR055152">
    <property type="entry name" value="Transketolase-like_C_2"/>
</dbReference>
<dbReference type="Proteomes" id="UP000276254">
    <property type="component" value="Chromosome"/>
</dbReference>
<evidence type="ECO:0000256" key="1">
    <source>
        <dbReference type="ARBA" id="ARBA00001913"/>
    </source>
</evidence>
<evidence type="ECO:0000256" key="9">
    <source>
        <dbReference type="ARBA" id="ARBA00022842"/>
    </source>
</evidence>
<dbReference type="GO" id="GO:0046872">
    <property type="term" value="F:metal ion binding"/>
    <property type="evidence" value="ECO:0007669"/>
    <property type="project" value="UniProtKB-KW"/>
</dbReference>
<feature type="binding site" evidence="14">
    <location>
        <position position="385"/>
    </location>
    <ligand>
        <name>substrate</name>
    </ligand>
</feature>
<dbReference type="CDD" id="cd02012">
    <property type="entry name" value="TPP_TK"/>
    <property type="match status" value="1"/>
</dbReference>
<dbReference type="SMART" id="SM00861">
    <property type="entry name" value="Transket_pyr"/>
    <property type="match status" value="1"/>
</dbReference>
<dbReference type="NCBIfam" id="TIGR00232">
    <property type="entry name" value="tktlase_bact"/>
    <property type="match status" value="1"/>
</dbReference>
<feature type="binding site" evidence="15">
    <location>
        <position position="289"/>
    </location>
    <ligand>
        <name>thiamine diphosphate</name>
        <dbReference type="ChEBI" id="CHEBI:58937"/>
    </ligand>
</feature>
<feature type="site" description="Important for catalytic activity" evidence="17">
    <location>
        <position position="42"/>
    </location>
</feature>
<keyword evidence="7 16" id="KW-0479">Metal-binding</keyword>
<comment type="cofactor">
    <cofactor evidence="1">
        <name>Ca(2+)</name>
        <dbReference type="ChEBI" id="CHEBI:29108"/>
    </cofactor>
</comment>
<dbReference type="InterPro" id="IPR033247">
    <property type="entry name" value="Transketolase_fam"/>
</dbReference>